<dbReference type="PANTHER" id="PTHR30055:SF223">
    <property type="entry name" value="HTH-TYPE TRANSCRIPTIONAL REGULATOR UIDR"/>
    <property type="match status" value="1"/>
</dbReference>
<dbReference type="PROSITE" id="PS50977">
    <property type="entry name" value="HTH_TETR_2"/>
    <property type="match status" value="1"/>
</dbReference>
<feature type="domain" description="HTH tetR-type" evidence="3">
    <location>
        <begin position="4"/>
        <end position="66"/>
    </location>
</feature>
<evidence type="ECO:0000256" key="2">
    <source>
        <dbReference type="PROSITE-ProRule" id="PRU00335"/>
    </source>
</evidence>
<evidence type="ECO:0000313" key="5">
    <source>
        <dbReference type="Proteomes" id="UP001501004"/>
    </source>
</evidence>
<dbReference type="Pfam" id="PF00440">
    <property type="entry name" value="TetR_N"/>
    <property type="match status" value="1"/>
</dbReference>
<reference evidence="5" key="1">
    <citation type="journal article" date="2019" name="Int. J. Syst. Evol. Microbiol.">
        <title>The Global Catalogue of Microorganisms (GCM) 10K type strain sequencing project: providing services to taxonomists for standard genome sequencing and annotation.</title>
        <authorList>
            <consortium name="The Broad Institute Genomics Platform"/>
            <consortium name="The Broad Institute Genome Sequencing Center for Infectious Disease"/>
            <person name="Wu L."/>
            <person name="Ma J."/>
        </authorList>
    </citation>
    <scope>NUCLEOTIDE SEQUENCE [LARGE SCALE GENOMIC DNA]</scope>
    <source>
        <strain evidence="5">JCM 16949</strain>
    </source>
</reference>
<evidence type="ECO:0000313" key="4">
    <source>
        <dbReference type="EMBL" id="GAA3739258.1"/>
    </source>
</evidence>
<comment type="caution">
    <text evidence="4">The sequence shown here is derived from an EMBL/GenBank/DDBJ whole genome shotgun (WGS) entry which is preliminary data.</text>
</comment>
<organism evidence="4 5">
    <name type="scientific">Leifsonella bigeumensis</name>
    <dbReference type="NCBI Taxonomy" id="433643"/>
    <lineage>
        <taxon>Bacteria</taxon>
        <taxon>Bacillati</taxon>
        <taxon>Actinomycetota</taxon>
        <taxon>Actinomycetes</taxon>
        <taxon>Micrococcales</taxon>
        <taxon>Microbacteriaceae</taxon>
        <taxon>Leifsonella</taxon>
    </lineage>
</organism>
<dbReference type="SUPFAM" id="SSF46689">
    <property type="entry name" value="Homeodomain-like"/>
    <property type="match status" value="1"/>
</dbReference>
<dbReference type="InterPro" id="IPR009057">
    <property type="entry name" value="Homeodomain-like_sf"/>
</dbReference>
<dbReference type="Gene3D" id="1.10.357.10">
    <property type="entry name" value="Tetracycline Repressor, domain 2"/>
    <property type="match status" value="1"/>
</dbReference>
<dbReference type="InterPro" id="IPR001647">
    <property type="entry name" value="HTH_TetR"/>
</dbReference>
<dbReference type="InterPro" id="IPR050109">
    <property type="entry name" value="HTH-type_TetR-like_transc_reg"/>
</dbReference>
<proteinExistence type="predicted"/>
<dbReference type="PANTHER" id="PTHR30055">
    <property type="entry name" value="HTH-TYPE TRANSCRIPTIONAL REGULATOR RUTR"/>
    <property type="match status" value="1"/>
</dbReference>
<evidence type="ECO:0000259" key="3">
    <source>
        <dbReference type="PROSITE" id="PS50977"/>
    </source>
</evidence>
<dbReference type="Proteomes" id="UP001501004">
    <property type="component" value="Unassembled WGS sequence"/>
</dbReference>
<accession>A0ABP7FJA4</accession>
<gene>
    <name evidence="4" type="ORF">GCM10022239_13540</name>
</gene>
<keyword evidence="1 2" id="KW-0238">DNA-binding</keyword>
<sequence length="212" mass="22747">MAGNATRERLIAESMRLFGERGYAGTSVADIEAAAGLSSGAGSLYRHFPSKQALLAAGVRQQIDAGQHLLRLLADADDGAAIPLRERLIAVATAGLRRLEQEADLNRIMLKDLAHFPELLDLARREEVARVHQAVAAWLDAQLGARSDGQAGTGRRDTEGIAAVLVGAVSNFWMLRDIFGEHPAGISEERYLASLVDALMPSLPGVEKTLEN</sequence>
<protein>
    <submittedName>
        <fullName evidence="4">TetR/AcrR family transcriptional regulator</fullName>
    </submittedName>
</protein>
<name>A0ABP7FJA4_9MICO</name>
<keyword evidence="5" id="KW-1185">Reference proteome</keyword>
<dbReference type="EMBL" id="BAABAE010000003">
    <property type="protein sequence ID" value="GAA3739258.1"/>
    <property type="molecule type" value="Genomic_DNA"/>
</dbReference>
<evidence type="ECO:0000256" key="1">
    <source>
        <dbReference type="ARBA" id="ARBA00023125"/>
    </source>
</evidence>
<feature type="DNA-binding region" description="H-T-H motif" evidence="2">
    <location>
        <begin position="29"/>
        <end position="48"/>
    </location>
</feature>